<dbReference type="EMBL" id="BMAV01015688">
    <property type="protein sequence ID" value="GFY65777.1"/>
    <property type="molecule type" value="Genomic_DNA"/>
</dbReference>
<accession>A0A8X6Y7T7</accession>
<name>A0A8X6Y7T7_9ARAC</name>
<dbReference type="AlphaFoldDB" id="A0A8X6Y7T7"/>
<dbReference type="Proteomes" id="UP000886998">
    <property type="component" value="Unassembled WGS sequence"/>
</dbReference>
<sequence length="96" mass="10682">MKAEHVMVRHPLDDHMTCLPVAEVEIECDLGYINIKSSSDREPLGSRAVYLGNQTAALLRNWGNCSSDVGKVNTVVTRAQTRQSRENEIFNEPGPN</sequence>
<comment type="caution">
    <text evidence="1">The sequence shown here is derived from an EMBL/GenBank/DDBJ whole genome shotgun (WGS) entry which is preliminary data.</text>
</comment>
<evidence type="ECO:0000313" key="2">
    <source>
        <dbReference type="Proteomes" id="UP000886998"/>
    </source>
</evidence>
<evidence type="ECO:0000313" key="1">
    <source>
        <dbReference type="EMBL" id="GFY65777.1"/>
    </source>
</evidence>
<organism evidence="1 2">
    <name type="scientific">Trichonephila inaurata madagascariensis</name>
    <dbReference type="NCBI Taxonomy" id="2747483"/>
    <lineage>
        <taxon>Eukaryota</taxon>
        <taxon>Metazoa</taxon>
        <taxon>Ecdysozoa</taxon>
        <taxon>Arthropoda</taxon>
        <taxon>Chelicerata</taxon>
        <taxon>Arachnida</taxon>
        <taxon>Araneae</taxon>
        <taxon>Araneomorphae</taxon>
        <taxon>Entelegynae</taxon>
        <taxon>Araneoidea</taxon>
        <taxon>Nephilidae</taxon>
        <taxon>Trichonephila</taxon>
        <taxon>Trichonephila inaurata</taxon>
    </lineage>
</organism>
<gene>
    <name evidence="1" type="ORF">TNIN_253841</name>
</gene>
<proteinExistence type="predicted"/>
<reference evidence="1" key="1">
    <citation type="submission" date="2020-08" db="EMBL/GenBank/DDBJ databases">
        <title>Multicomponent nature underlies the extraordinary mechanical properties of spider dragline silk.</title>
        <authorList>
            <person name="Kono N."/>
            <person name="Nakamura H."/>
            <person name="Mori M."/>
            <person name="Yoshida Y."/>
            <person name="Ohtoshi R."/>
            <person name="Malay A.D."/>
            <person name="Moran D.A.P."/>
            <person name="Tomita M."/>
            <person name="Numata K."/>
            <person name="Arakawa K."/>
        </authorList>
    </citation>
    <scope>NUCLEOTIDE SEQUENCE</scope>
</reference>
<protein>
    <submittedName>
        <fullName evidence="1">Uncharacterized protein</fullName>
    </submittedName>
</protein>
<keyword evidence="2" id="KW-1185">Reference proteome</keyword>
<dbReference type="OrthoDB" id="6427445at2759"/>